<gene>
    <name evidence="2" type="ORF">ATJ97_0105</name>
</gene>
<keyword evidence="3" id="KW-1185">Reference proteome</keyword>
<dbReference type="AlphaFoldDB" id="A0A2A9F3B5"/>
<organism evidence="2 3">
    <name type="scientific">Georgenia soli</name>
    <dbReference type="NCBI Taxonomy" id="638953"/>
    <lineage>
        <taxon>Bacteria</taxon>
        <taxon>Bacillati</taxon>
        <taxon>Actinomycetota</taxon>
        <taxon>Actinomycetes</taxon>
        <taxon>Micrococcales</taxon>
        <taxon>Bogoriellaceae</taxon>
        <taxon>Georgenia</taxon>
    </lineage>
</organism>
<dbReference type="RefSeq" id="WP_143426825.1">
    <property type="nucleotide sequence ID" value="NZ_PDJI01000002.1"/>
</dbReference>
<dbReference type="EMBL" id="PDJI01000002">
    <property type="protein sequence ID" value="PFG45052.1"/>
    <property type="molecule type" value="Genomic_DNA"/>
</dbReference>
<evidence type="ECO:0000256" key="1">
    <source>
        <dbReference type="SAM" id="MobiDB-lite"/>
    </source>
</evidence>
<dbReference type="Proteomes" id="UP000222106">
    <property type="component" value="Unassembled WGS sequence"/>
</dbReference>
<reference evidence="2 3" key="1">
    <citation type="submission" date="2017-10" db="EMBL/GenBank/DDBJ databases">
        <title>Sequencing the genomes of 1000 actinobacteria strains.</title>
        <authorList>
            <person name="Klenk H.-P."/>
        </authorList>
    </citation>
    <scope>NUCLEOTIDE SEQUENCE [LARGE SCALE GENOMIC DNA]</scope>
    <source>
        <strain evidence="2 3">DSM 21838</strain>
    </source>
</reference>
<feature type="compositionally biased region" description="Low complexity" evidence="1">
    <location>
        <begin position="101"/>
        <end position="115"/>
    </location>
</feature>
<evidence type="ECO:0000313" key="3">
    <source>
        <dbReference type="Proteomes" id="UP000222106"/>
    </source>
</evidence>
<accession>A0A2A9F3B5</accession>
<proteinExistence type="predicted"/>
<evidence type="ECO:0000313" key="2">
    <source>
        <dbReference type="EMBL" id="PFG45052.1"/>
    </source>
</evidence>
<name>A0A2A9F3B5_9MICO</name>
<protein>
    <submittedName>
        <fullName evidence="2">Uncharacterized protein</fullName>
    </submittedName>
</protein>
<feature type="region of interest" description="Disordered" evidence="1">
    <location>
        <begin position="95"/>
        <end position="144"/>
    </location>
</feature>
<comment type="caution">
    <text evidence="2">The sequence shown here is derived from an EMBL/GenBank/DDBJ whole genome shotgun (WGS) entry which is preliminary data.</text>
</comment>
<sequence>MARTKSRIDARERARLARLRVDAEREQRDRKIEDAAAEYFTALDEHGELAAKLKAIESRMHTAVLDLLDLGESQARVAALLEIEAREVRRIRAEADQLKPESGVASSESSAVSSVDTEQPDPQTHDESAVVHNEPTMAGVGSGV</sequence>